<evidence type="ECO:0000313" key="10">
    <source>
        <dbReference type="Proteomes" id="UP000297834"/>
    </source>
</evidence>
<keyword evidence="6" id="KW-0812">Transmembrane</keyword>
<evidence type="ECO:0000256" key="3">
    <source>
        <dbReference type="ARBA" id="ARBA00022670"/>
    </source>
</evidence>
<dbReference type="SMR" id="A0A4Y7XCN8"/>
<dbReference type="InterPro" id="IPR050127">
    <property type="entry name" value="Serine_Proteases_S1"/>
</dbReference>
<evidence type="ECO:0000313" key="9">
    <source>
        <dbReference type="EMBL" id="TEU25607.1"/>
    </source>
</evidence>
<dbReference type="PANTHER" id="PTHR24264">
    <property type="entry name" value="TRYPSIN-RELATED"/>
    <property type="match status" value="1"/>
</dbReference>
<dbReference type="OrthoDB" id="9813836at2"/>
<dbReference type="PANTHER" id="PTHR24264:SF65">
    <property type="entry name" value="SRCR DOMAIN-CONTAINING PROTEIN"/>
    <property type="match status" value="1"/>
</dbReference>
<dbReference type="PROSITE" id="PS50240">
    <property type="entry name" value="TRYPSIN_DOM"/>
    <property type="match status" value="1"/>
</dbReference>
<evidence type="ECO:0000256" key="7">
    <source>
        <dbReference type="SAM" id="SignalP"/>
    </source>
</evidence>
<reference evidence="9 10" key="1">
    <citation type="submission" date="2019-03" db="EMBL/GenBank/DDBJ databases">
        <title>Alkanindiges illinoisensis: a potential pathogenic isolated from ascites of a gastric cancer patient with abdominal metastasis.</title>
        <authorList>
            <person name="Hu X."/>
            <person name="Yang B."/>
            <person name="Yan X."/>
            <person name="Lin L."/>
            <person name="Zhao H."/>
            <person name="Zhou F."/>
            <person name="Su B."/>
            <person name="Chen J."/>
            <person name="Rui Y."/>
            <person name="Wang Q."/>
            <person name="Zheng L."/>
        </authorList>
    </citation>
    <scope>NUCLEOTIDE SEQUENCE [LARGE SCALE GENOMIC DNA]</scope>
    <source>
        <strain evidence="9 10">NFYY 23406</strain>
    </source>
</reference>
<dbReference type="GO" id="GO:0004252">
    <property type="term" value="F:serine-type endopeptidase activity"/>
    <property type="evidence" value="ECO:0007669"/>
    <property type="project" value="InterPro"/>
</dbReference>
<keyword evidence="4" id="KW-0378">Hydrolase</keyword>
<dbReference type="Proteomes" id="UP000297834">
    <property type="component" value="Unassembled WGS sequence"/>
</dbReference>
<dbReference type="InterPro" id="IPR009003">
    <property type="entry name" value="Peptidase_S1_PA"/>
</dbReference>
<evidence type="ECO:0000259" key="8">
    <source>
        <dbReference type="PROSITE" id="PS50240"/>
    </source>
</evidence>
<dbReference type="InterPro" id="IPR001314">
    <property type="entry name" value="Peptidase_S1A"/>
</dbReference>
<comment type="caution">
    <text evidence="9">The sequence shown here is derived from an EMBL/GenBank/DDBJ whole genome shotgun (WGS) entry which is preliminary data.</text>
</comment>
<dbReference type="Pfam" id="PF00089">
    <property type="entry name" value="Trypsin"/>
    <property type="match status" value="1"/>
</dbReference>
<feature type="domain" description="Peptidase S1" evidence="8">
    <location>
        <begin position="57"/>
        <end position="320"/>
    </location>
</feature>
<keyword evidence="6" id="KW-1133">Transmembrane helix</keyword>
<dbReference type="SUPFAM" id="SSF50494">
    <property type="entry name" value="Trypsin-like serine proteases"/>
    <property type="match status" value="1"/>
</dbReference>
<name>A0A4Y7XCN8_9GAMM</name>
<dbReference type="CDD" id="cd00190">
    <property type="entry name" value="Tryp_SPc"/>
    <property type="match status" value="1"/>
</dbReference>
<evidence type="ECO:0000256" key="1">
    <source>
        <dbReference type="ARBA" id="ARBA00004613"/>
    </source>
</evidence>
<gene>
    <name evidence="9" type="ORF">E2B99_09600</name>
</gene>
<dbReference type="PROSITE" id="PS00134">
    <property type="entry name" value="TRYPSIN_HIS"/>
    <property type="match status" value="1"/>
</dbReference>
<dbReference type="InterPro" id="IPR018114">
    <property type="entry name" value="TRYPSIN_HIS"/>
</dbReference>
<dbReference type="STRING" id="1120977.GCA_000619845_02183"/>
<keyword evidence="6" id="KW-0472">Membrane</keyword>
<feature type="signal peptide" evidence="7">
    <location>
        <begin position="1"/>
        <end position="36"/>
    </location>
</feature>
<keyword evidence="5" id="KW-1015">Disulfide bond</keyword>
<dbReference type="InterPro" id="IPR001254">
    <property type="entry name" value="Trypsin_dom"/>
</dbReference>
<evidence type="ECO:0000256" key="2">
    <source>
        <dbReference type="ARBA" id="ARBA00022525"/>
    </source>
</evidence>
<dbReference type="AlphaFoldDB" id="A0A4Y7XCN8"/>
<dbReference type="EMBL" id="SNTY01000036">
    <property type="protein sequence ID" value="TEU25607.1"/>
    <property type="molecule type" value="Genomic_DNA"/>
</dbReference>
<feature type="chain" id="PRO_5021191523" evidence="7">
    <location>
        <begin position="37"/>
        <end position="370"/>
    </location>
</feature>
<keyword evidence="3 9" id="KW-0645">Protease</keyword>
<accession>A0A4Y7XCN8</accession>
<dbReference type="PRINTS" id="PR00722">
    <property type="entry name" value="CHYMOTRYPSIN"/>
</dbReference>
<dbReference type="FunFam" id="2.40.10.10:FF:000068">
    <property type="entry name" value="transmembrane protease serine 2"/>
    <property type="match status" value="1"/>
</dbReference>
<keyword evidence="2" id="KW-0964">Secreted</keyword>
<proteinExistence type="predicted"/>
<dbReference type="RefSeq" id="WP_134244757.1">
    <property type="nucleotide sequence ID" value="NZ_SNTY01000036.1"/>
</dbReference>
<evidence type="ECO:0000256" key="4">
    <source>
        <dbReference type="ARBA" id="ARBA00022801"/>
    </source>
</evidence>
<dbReference type="GO" id="GO:0006508">
    <property type="term" value="P:proteolysis"/>
    <property type="evidence" value="ECO:0007669"/>
    <property type="project" value="UniProtKB-KW"/>
</dbReference>
<organism evidence="9 10">
    <name type="scientific">Alkanindiges illinoisensis</name>
    <dbReference type="NCBI Taxonomy" id="197183"/>
    <lineage>
        <taxon>Bacteria</taxon>
        <taxon>Pseudomonadati</taxon>
        <taxon>Pseudomonadota</taxon>
        <taxon>Gammaproteobacteria</taxon>
        <taxon>Moraxellales</taxon>
        <taxon>Moraxellaceae</taxon>
        <taxon>Alkanindiges</taxon>
    </lineage>
</organism>
<dbReference type="InterPro" id="IPR043504">
    <property type="entry name" value="Peptidase_S1_PA_chymotrypsin"/>
</dbReference>
<sequence>MRCLMVQAGIPLKKINPYWSGMIASVFFSLPVPVQANTAINTVATETQNIIIAKPTVVNGTTASSTQVPWQVALFAQNADGQAAYICSGTLINAQWVVTAAHCFNPQTLEQQLITDHYVVAGTVDLDQINSPATQVIRVSRQIIHPGYDAGVNLDKDIALLKLSEPVDLQACGLRCDTINWLQPAQASQYTALGSLAQVAGWGETVVTASNGTQETLYPSRLQVGQLKIVNCGSSRYLYNNKSWPVTNNMMCASGADQQDPADTCAGDSGSGLVVNIRSGQPLLAGITSWGEDTPCGERILPGVYTRVANYASWILSYVDPLAYQQQQEQQQAQQLASTSGSGGGGSISVGMLLGLGSLMLIRRKWLARK</sequence>
<feature type="transmembrane region" description="Helical" evidence="6">
    <location>
        <begin position="344"/>
        <end position="362"/>
    </location>
</feature>
<protein>
    <submittedName>
        <fullName evidence="9">Serine protease</fullName>
    </submittedName>
</protein>
<dbReference type="Gene3D" id="2.40.10.10">
    <property type="entry name" value="Trypsin-like serine proteases"/>
    <property type="match status" value="1"/>
</dbReference>
<keyword evidence="7" id="KW-0732">Signal</keyword>
<evidence type="ECO:0000256" key="5">
    <source>
        <dbReference type="ARBA" id="ARBA00023157"/>
    </source>
</evidence>
<dbReference type="SMART" id="SM00020">
    <property type="entry name" value="Tryp_SPc"/>
    <property type="match status" value="1"/>
</dbReference>
<evidence type="ECO:0000256" key="6">
    <source>
        <dbReference type="SAM" id="Phobius"/>
    </source>
</evidence>
<dbReference type="GO" id="GO:0005615">
    <property type="term" value="C:extracellular space"/>
    <property type="evidence" value="ECO:0007669"/>
    <property type="project" value="TreeGrafter"/>
</dbReference>
<keyword evidence="10" id="KW-1185">Reference proteome</keyword>
<comment type="subcellular location">
    <subcellularLocation>
        <location evidence="1">Secreted</location>
    </subcellularLocation>
</comment>